<reference evidence="1" key="1">
    <citation type="submission" date="2021-06" db="EMBL/GenBank/DDBJ databases">
        <title>Genome sequence of Cutibacterium modestum strain KB17-24694.</title>
        <authorList>
            <person name="Dekio I."/>
            <person name="Asahina A."/>
            <person name="Nishida M."/>
        </authorList>
    </citation>
    <scope>NUCLEOTIDE SEQUENCE</scope>
    <source>
        <strain evidence="1">KB17-24694</strain>
    </source>
</reference>
<dbReference type="EMBL" id="AP024747">
    <property type="protein sequence ID" value="BCY25766.1"/>
    <property type="molecule type" value="Genomic_DNA"/>
</dbReference>
<name>A0AAD1KR91_9ACTN</name>
<dbReference type="Proteomes" id="UP000825072">
    <property type="component" value="Chromosome 1"/>
</dbReference>
<organism evidence="1 2">
    <name type="scientific">Cutibacterium modestum</name>
    <dbReference type="NCBI Taxonomy" id="2559073"/>
    <lineage>
        <taxon>Bacteria</taxon>
        <taxon>Bacillati</taxon>
        <taxon>Actinomycetota</taxon>
        <taxon>Actinomycetes</taxon>
        <taxon>Propionibacteriales</taxon>
        <taxon>Propionibacteriaceae</taxon>
        <taxon>Cutibacterium</taxon>
    </lineage>
</organism>
<evidence type="ECO:0000313" key="2">
    <source>
        <dbReference type="Proteomes" id="UP000825072"/>
    </source>
</evidence>
<sequence>MVMIIRYLDKTSPPVHSHSHFIPSVNTETYRSNSLDPAGVQEACQKIPAVPLPAIPWRDGYYQLRDPGGYEPVAWIRDR</sequence>
<gene>
    <name evidence="1" type="ORF">KB1_17560</name>
</gene>
<dbReference type="AlphaFoldDB" id="A0AAD1KR91"/>
<evidence type="ECO:0000313" key="1">
    <source>
        <dbReference type="EMBL" id="BCY25766.1"/>
    </source>
</evidence>
<protein>
    <submittedName>
        <fullName evidence="1">Uncharacterized protein</fullName>
    </submittedName>
</protein>
<accession>A0AAD1KR91</accession>
<proteinExistence type="predicted"/>